<sequence length="83" mass="9934">MLLLGNPDFNTYKVFLDGFLLGLESAYDTRIMLDMTFWFQRKLKIEAKYHWTDMIPIYYKGKTDDELIVILLQTLSDYVEEKL</sequence>
<comment type="caution">
    <text evidence="1">The sequence shown here is derived from an EMBL/GenBank/DDBJ whole genome shotgun (WGS) entry which is preliminary data.</text>
</comment>
<dbReference type="EMBL" id="QTJV01000009">
    <property type="protein sequence ID" value="RFM32361.1"/>
    <property type="molecule type" value="Genomic_DNA"/>
</dbReference>
<protein>
    <submittedName>
        <fullName evidence="1">Uncharacterized protein</fullName>
    </submittedName>
</protein>
<keyword evidence="2" id="KW-1185">Reference proteome</keyword>
<organism evidence="1 2">
    <name type="scientific">Chitinophaga silvisoli</name>
    <dbReference type="NCBI Taxonomy" id="2291814"/>
    <lineage>
        <taxon>Bacteria</taxon>
        <taxon>Pseudomonadati</taxon>
        <taxon>Bacteroidota</taxon>
        <taxon>Chitinophagia</taxon>
        <taxon>Chitinophagales</taxon>
        <taxon>Chitinophagaceae</taxon>
        <taxon>Chitinophaga</taxon>
    </lineage>
</organism>
<gene>
    <name evidence="1" type="ORF">DXN04_21985</name>
</gene>
<name>A0A3E1NWQ9_9BACT</name>
<dbReference type="AlphaFoldDB" id="A0A3E1NWQ9"/>
<evidence type="ECO:0000313" key="2">
    <source>
        <dbReference type="Proteomes" id="UP000261174"/>
    </source>
</evidence>
<evidence type="ECO:0000313" key="1">
    <source>
        <dbReference type="EMBL" id="RFM32361.1"/>
    </source>
</evidence>
<reference evidence="1 2" key="1">
    <citation type="submission" date="2018-08" db="EMBL/GenBank/DDBJ databases">
        <title>Chitinophaga sp. K20C18050901, a novel bacterium isolated from forest soil.</title>
        <authorList>
            <person name="Wang C."/>
        </authorList>
    </citation>
    <scope>NUCLEOTIDE SEQUENCE [LARGE SCALE GENOMIC DNA]</scope>
    <source>
        <strain evidence="1 2">K20C18050901</strain>
    </source>
</reference>
<dbReference type="Proteomes" id="UP000261174">
    <property type="component" value="Unassembled WGS sequence"/>
</dbReference>
<proteinExistence type="predicted"/>
<accession>A0A3E1NWQ9</accession>